<feature type="modified residue" description="4-aspartylphosphate" evidence="8">
    <location>
        <position position="55"/>
    </location>
</feature>
<dbReference type="Pfam" id="PF00072">
    <property type="entry name" value="Response_reg"/>
    <property type="match status" value="1"/>
</dbReference>
<dbReference type="InterPro" id="IPR001789">
    <property type="entry name" value="Sig_transdc_resp-reg_receiver"/>
</dbReference>
<evidence type="ECO:0000256" key="8">
    <source>
        <dbReference type="PROSITE-ProRule" id="PRU00169"/>
    </source>
</evidence>
<reference evidence="11 12" key="1">
    <citation type="submission" date="2020-08" db="EMBL/GenBank/DDBJ databases">
        <title>Cohnella phylogeny.</title>
        <authorList>
            <person name="Dunlap C."/>
        </authorList>
    </citation>
    <scope>NUCLEOTIDE SEQUENCE [LARGE SCALE GENOMIC DNA]</scope>
    <source>
        <strain evidence="11 12">CBP 2801</strain>
    </source>
</reference>
<keyword evidence="7" id="KW-0804">Transcription</keyword>
<comment type="subcellular location">
    <subcellularLocation>
        <location evidence="1">Cytoplasm</location>
    </subcellularLocation>
</comment>
<dbReference type="RefSeq" id="WP_185131692.1">
    <property type="nucleotide sequence ID" value="NZ_JACJVO010000032.1"/>
</dbReference>
<dbReference type="GO" id="GO:0043565">
    <property type="term" value="F:sequence-specific DNA binding"/>
    <property type="evidence" value="ECO:0007669"/>
    <property type="project" value="InterPro"/>
</dbReference>
<keyword evidence="4" id="KW-0902">Two-component regulatory system</keyword>
<dbReference type="Pfam" id="PF12833">
    <property type="entry name" value="HTH_18"/>
    <property type="match status" value="1"/>
</dbReference>
<organism evidence="11 12">
    <name type="scientific">Cohnella zeiphila</name>
    <dbReference type="NCBI Taxonomy" id="2761120"/>
    <lineage>
        <taxon>Bacteria</taxon>
        <taxon>Bacillati</taxon>
        <taxon>Bacillota</taxon>
        <taxon>Bacilli</taxon>
        <taxon>Bacillales</taxon>
        <taxon>Paenibacillaceae</taxon>
        <taxon>Cohnella</taxon>
    </lineage>
</organism>
<keyword evidence="12" id="KW-1185">Reference proteome</keyword>
<evidence type="ECO:0000313" key="12">
    <source>
        <dbReference type="Proteomes" id="UP000564644"/>
    </source>
</evidence>
<feature type="domain" description="Response regulatory" evidence="10">
    <location>
        <begin position="3"/>
        <end position="120"/>
    </location>
</feature>
<dbReference type="GO" id="GO:0000160">
    <property type="term" value="P:phosphorelay signal transduction system"/>
    <property type="evidence" value="ECO:0007669"/>
    <property type="project" value="UniProtKB-KW"/>
</dbReference>
<dbReference type="Gene3D" id="1.10.10.60">
    <property type="entry name" value="Homeodomain-like"/>
    <property type="match status" value="2"/>
</dbReference>
<dbReference type="PANTHER" id="PTHR42713:SF3">
    <property type="entry name" value="TRANSCRIPTIONAL REGULATORY PROTEIN HPTR"/>
    <property type="match status" value="1"/>
</dbReference>
<dbReference type="SUPFAM" id="SSF52172">
    <property type="entry name" value="CheY-like"/>
    <property type="match status" value="1"/>
</dbReference>
<keyword evidence="6" id="KW-0238">DNA-binding</keyword>
<feature type="domain" description="HTH araC/xylS-type" evidence="9">
    <location>
        <begin position="418"/>
        <end position="516"/>
    </location>
</feature>
<dbReference type="EMBL" id="JACJVO010000032">
    <property type="protein sequence ID" value="MBB6734028.1"/>
    <property type="molecule type" value="Genomic_DNA"/>
</dbReference>
<dbReference type="PROSITE" id="PS01124">
    <property type="entry name" value="HTH_ARAC_FAMILY_2"/>
    <property type="match status" value="1"/>
</dbReference>
<evidence type="ECO:0000313" key="11">
    <source>
        <dbReference type="EMBL" id="MBB6734028.1"/>
    </source>
</evidence>
<dbReference type="AlphaFoldDB" id="A0A7X0SUB7"/>
<evidence type="ECO:0000256" key="4">
    <source>
        <dbReference type="ARBA" id="ARBA00023012"/>
    </source>
</evidence>
<dbReference type="InterPro" id="IPR018060">
    <property type="entry name" value="HTH_AraC"/>
</dbReference>
<evidence type="ECO:0000256" key="3">
    <source>
        <dbReference type="ARBA" id="ARBA00022553"/>
    </source>
</evidence>
<dbReference type="InterPro" id="IPR041522">
    <property type="entry name" value="CdaR_GGDEF"/>
</dbReference>
<dbReference type="Proteomes" id="UP000564644">
    <property type="component" value="Unassembled WGS sequence"/>
</dbReference>
<name>A0A7X0SUB7_9BACL</name>
<dbReference type="InterPro" id="IPR009057">
    <property type="entry name" value="Homeodomain-like_sf"/>
</dbReference>
<keyword evidence="5" id="KW-0805">Transcription regulation</keyword>
<dbReference type="GO" id="GO:0003700">
    <property type="term" value="F:DNA-binding transcription factor activity"/>
    <property type="evidence" value="ECO:0007669"/>
    <property type="project" value="InterPro"/>
</dbReference>
<protein>
    <submittedName>
        <fullName evidence="11">Response regulator</fullName>
    </submittedName>
</protein>
<dbReference type="Pfam" id="PF17853">
    <property type="entry name" value="GGDEF_2"/>
    <property type="match status" value="1"/>
</dbReference>
<gene>
    <name evidence="11" type="ORF">H7C18_24205</name>
</gene>
<dbReference type="PANTHER" id="PTHR42713">
    <property type="entry name" value="HISTIDINE KINASE-RELATED"/>
    <property type="match status" value="1"/>
</dbReference>
<dbReference type="PROSITE" id="PS50110">
    <property type="entry name" value="RESPONSE_REGULATORY"/>
    <property type="match status" value="1"/>
</dbReference>
<evidence type="ECO:0000259" key="9">
    <source>
        <dbReference type="PROSITE" id="PS01124"/>
    </source>
</evidence>
<evidence type="ECO:0000256" key="2">
    <source>
        <dbReference type="ARBA" id="ARBA00022490"/>
    </source>
</evidence>
<dbReference type="SMART" id="SM00448">
    <property type="entry name" value="REC"/>
    <property type="match status" value="1"/>
</dbReference>
<comment type="caution">
    <text evidence="11">The sequence shown here is derived from an EMBL/GenBank/DDBJ whole genome shotgun (WGS) entry which is preliminary data.</text>
</comment>
<evidence type="ECO:0000256" key="1">
    <source>
        <dbReference type="ARBA" id="ARBA00004496"/>
    </source>
</evidence>
<evidence type="ECO:0000256" key="6">
    <source>
        <dbReference type="ARBA" id="ARBA00023125"/>
    </source>
</evidence>
<dbReference type="Gene3D" id="3.40.50.2300">
    <property type="match status" value="1"/>
</dbReference>
<dbReference type="SUPFAM" id="SSF46689">
    <property type="entry name" value="Homeodomain-like"/>
    <property type="match status" value="2"/>
</dbReference>
<dbReference type="InterPro" id="IPR011006">
    <property type="entry name" value="CheY-like_superfamily"/>
</dbReference>
<dbReference type="GO" id="GO:0005737">
    <property type="term" value="C:cytoplasm"/>
    <property type="evidence" value="ECO:0007669"/>
    <property type="project" value="UniProtKB-SubCell"/>
</dbReference>
<evidence type="ECO:0000256" key="5">
    <source>
        <dbReference type="ARBA" id="ARBA00023015"/>
    </source>
</evidence>
<dbReference type="InterPro" id="IPR051552">
    <property type="entry name" value="HptR"/>
</dbReference>
<evidence type="ECO:0000259" key="10">
    <source>
        <dbReference type="PROSITE" id="PS50110"/>
    </source>
</evidence>
<sequence length="517" mass="59668">MYRVMLADDELFILEGLRVMLDWEEYGLEIAYQASNGLSALEWLNGNEADILITDIRMPYMDGIELIRKLRESDRQIKIIVLSGYDDFAYVKEVLKYGVEDYLLKPIREDELANLLQNTTRKLYEESRRKHAATEHLDILRFNFFLQWCEDQADEAWLTERADFLGINLQAPYYQVVKIRLPGSEKSSAAFKERLGELLAGQYEVYSFEAWDRDLVTIFLIGSIEDTPRIMSLLKKSIEAESGFMSAPADIFITAGCVVSDFRQVSESYRDAAGLMDFSLILPPGSVIDRTSVHQGSSEWSATLKPQLERLHSSIVASDAEQAMRIVDEIYKEWQTDQKAGPQLIRNMTVEMLYQIVNAATVPNTAIQSELADRLEWGYAKVFEMKSLTALSAYVKDTVRRVIGVQLEQQDKRHPLVKRMLHEIHHHYAEDLALKTLSRKWNVNAAYLGQLFRSETDNTFTQYVNKIRMEEAKRLLSTAKLSVQEVSERVGIYNTKYFYSLFKKVTGIYPSDYKRSY</sequence>
<evidence type="ECO:0000256" key="7">
    <source>
        <dbReference type="ARBA" id="ARBA00023163"/>
    </source>
</evidence>
<dbReference type="CDD" id="cd17536">
    <property type="entry name" value="REC_YesN-like"/>
    <property type="match status" value="1"/>
</dbReference>
<proteinExistence type="predicted"/>
<keyword evidence="2" id="KW-0963">Cytoplasm</keyword>
<dbReference type="SMART" id="SM00342">
    <property type="entry name" value="HTH_ARAC"/>
    <property type="match status" value="1"/>
</dbReference>
<keyword evidence="3 8" id="KW-0597">Phosphoprotein</keyword>
<accession>A0A7X0SUB7</accession>